<name>A0A368KNN7_9BACT</name>
<dbReference type="AlphaFoldDB" id="A0A368KNN7"/>
<dbReference type="PROSITE" id="PS50893">
    <property type="entry name" value="ABC_TRANSPORTER_2"/>
    <property type="match status" value="1"/>
</dbReference>
<dbReference type="PANTHER" id="PTHR42939:SF1">
    <property type="entry name" value="ABC TRANSPORTER ATP-BINDING PROTEIN ALBC-RELATED"/>
    <property type="match status" value="1"/>
</dbReference>
<dbReference type="SMART" id="SM00382">
    <property type="entry name" value="AAA"/>
    <property type="match status" value="1"/>
</dbReference>
<gene>
    <name evidence="5" type="ORF">DTL42_16320</name>
</gene>
<comment type="caution">
    <text evidence="5">The sequence shown here is derived from an EMBL/GenBank/DDBJ whole genome shotgun (WGS) entry which is preliminary data.</text>
</comment>
<dbReference type="Proteomes" id="UP000253562">
    <property type="component" value="Unassembled WGS sequence"/>
</dbReference>
<dbReference type="InterPro" id="IPR051782">
    <property type="entry name" value="ABC_Transporter_VariousFunc"/>
</dbReference>
<evidence type="ECO:0000256" key="1">
    <source>
        <dbReference type="ARBA" id="ARBA00022448"/>
    </source>
</evidence>
<feature type="domain" description="ABC transporter" evidence="4">
    <location>
        <begin position="20"/>
        <end position="254"/>
    </location>
</feature>
<protein>
    <submittedName>
        <fullName evidence="5">ABC transporter ATP-binding protein</fullName>
    </submittedName>
</protein>
<dbReference type="InterPro" id="IPR003439">
    <property type="entry name" value="ABC_transporter-like_ATP-bd"/>
</dbReference>
<evidence type="ECO:0000313" key="6">
    <source>
        <dbReference type="Proteomes" id="UP000253562"/>
    </source>
</evidence>
<accession>A0A368KNN7</accession>
<dbReference type="SUPFAM" id="SSF52540">
    <property type="entry name" value="P-loop containing nucleoside triphosphate hydrolases"/>
    <property type="match status" value="1"/>
</dbReference>
<reference evidence="5 6" key="1">
    <citation type="submission" date="2018-07" db="EMBL/GenBank/DDBJ databases">
        <title>Comparative genomes isolates from brazilian mangrove.</title>
        <authorList>
            <person name="De Araujo J.E."/>
            <person name="Taketani R.G."/>
            <person name="Silva M.C.P."/>
            <person name="Lourenco M.V."/>
            <person name="Oliveira V.M."/>
            <person name="Andreote F.D."/>
        </authorList>
    </citation>
    <scope>NUCLEOTIDE SEQUENCE [LARGE SCALE GENOMIC DNA]</scope>
    <source>
        <strain evidence="5 6">HEX PRIS-MGV</strain>
    </source>
</reference>
<dbReference type="RefSeq" id="WP_114369842.1">
    <property type="nucleotide sequence ID" value="NZ_QPEX01000033.1"/>
</dbReference>
<dbReference type="PANTHER" id="PTHR42939">
    <property type="entry name" value="ABC TRANSPORTER ATP-BINDING PROTEIN ALBC-RELATED"/>
    <property type="match status" value="1"/>
</dbReference>
<keyword evidence="3 5" id="KW-0067">ATP-binding</keyword>
<dbReference type="EMBL" id="QPEX01000033">
    <property type="protein sequence ID" value="RCS46053.1"/>
    <property type="molecule type" value="Genomic_DNA"/>
</dbReference>
<dbReference type="Pfam" id="PF00005">
    <property type="entry name" value="ABC_tran"/>
    <property type="match status" value="1"/>
</dbReference>
<dbReference type="InterPro" id="IPR003593">
    <property type="entry name" value="AAA+_ATPase"/>
</dbReference>
<organism evidence="5 6">
    <name type="scientific">Bremerella cremea</name>
    <dbReference type="NCBI Taxonomy" id="1031537"/>
    <lineage>
        <taxon>Bacteria</taxon>
        <taxon>Pseudomonadati</taxon>
        <taxon>Planctomycetota</taxon>
        <taxon>Planctomycetia</taxon>
        <taxon>Pirellulales</taxon>
        <taxon>Pirellulaceae</taxon>
        <taxon>Bremerella</taxon>
    </lineage>
</organism>
<dbReference type="InterPro" id="IPR027417">
    <property type="entry name" value="P-loop_NTPase"/>
</dbReference>
<keyword evidence="2" id="KW-0547">Nucleotide-binding</keyword>
<evidence type="ECO:0000256" key="2">
    <source>
        <dbReference type="ARBA" id="ARBA00022741"/>
    </source>
</evidence>
<proteinExistence type="predicted"/>
<dbReference type="OrthoDB" id="9804819at2"/>
<dbReference type="GO" id="GO:0016887">
    <property type="term" value="F:ATP hydrolysis activity"/>
    <property type="evidence" value="ECO:0007669"/>
    <property type="project" value="InterPro"/>
</dbReference>
<dbReference type="GO" id="GO:0005524">
    <property type="term" value="F:ATP binding"/>
    <property type="evidence" value="ECO:0007669"/>
    <property type="project" value="UniProtKB-KW"/>
</dbReference>
<dbReference type="CDD" id="cd03230">
    <property type="entry name" value="ABC_DR_subfamily_A"/>
    <property type="match status" value="1"/>
</dbReference>
<sequence>MASVETQPQSTAPSNNEVIIETRNLTKIYRDFWGRQKVRALKALDLEVRRGEIFGLLGPNGSGKSTTMKLLLGLLFPTSGQALVFGQDPSSIATKERIGYLPEESYLYRFLDARETLNFYGQLFNMPADVRHRRVNELIEMVGLKWAERRQLKEYSKGMTRRIGLAQALINDPELIFLDEPTTGLDPIGIREMKDLILKLRDEGKTVLVTSHQLADLQDVADRIAILHQGELKELGRVDALLKVSDETQIRAKGVSEQAKAEIMAILQREHAENISVENPTTTLEELFLNIVRESEARPGRRAGSEQS</sequence>
<evidence type="ECO:0000259" key="4">
    <source>
        <dbReference type="PROSITE" id="PS50893"/>
    </source>
</evidence>
<keyword evidence="1" id="KW-0813">Transport</keyword>
<evidence type="ECO:0000313" key="5">
    <source>
        <dbReference type="EMBL" id="RCS46053.1"/>
    </source>
</evidence>
<evidence type="ECO:0000256" key="3">
    <source>
        <dbReference type="ARBA" id="ARBA00022840"/>
    </source>
</evidence>
<dbReference type="Gene3D" id="3.40.50.300">
    <property type="entry name" value="P-loop containing nucleotide triphosphate hydrolases"/>
    <property type="match status" value="1"/>
</dbReference>